<evidence type="ECO:0000313" key="3">
    <source>
        <dbReference type="Proteomes" id="UP000050525"/>
    </source>
</evidence>
<feature type="region of interest" description="Disordered" evidence="1">
    <location>
        <begin position="43"/>
        <end position="64"/>
    </location>
</feature>
<dbReference type="EMBL" id="AKHW03006283">
    <property type="protein sequence ID" value="KYO22130.1"/>
    <property type="molecule type" value="Genomic_DNA"/>
</dbReference>
<keyword evidence="3" id="KW-1185">Reference proteome</keyword>
<protein>
    <submittedName>
        <fullName evidence="2">Uncharacterized protein</fullName>
    </submittedName>
</protein>
<reference evidence="2 3" key="1">
    <citation type="journal article" date="2012" name="Genome Biol.">
        <title>Sequencing three crocodilian genomes to illuminate the evolution of archosaurs and amniotes.</title>
        <authorList>
            <person name="St John J.A."/>
            <person name="Braun E.L."/>
            <person name="Isberg S.R."/>
            <person name="Miles L.G."/>
            <person name="Chong A.Y."/>
            <person name="Gongora J."/>
            <person name="Dalzell P."/>
            <person name="Moran C."/>
            <person name="Bed'hom B."/>
            <person name="Abzhanov A."/>
            <person name="Burgess S.C."/>
            <person name="Cooksey A.M."/>
            <person name="Castoe T.A."/>
            <person name="Crawford N.G."/>
            <person name="Densmore L.D."/>
            <person name="Drew J.C."/>
            <person name="Edwards S.V."/>
            <person name="Faircloth B.C."/>
            <person name="Fujita M.K."/>
            <person name="Greenwold M.J."/>
            <person name="Hoffmann F.G."/>
            <person name="Howard J.M."/>
            <person name="Iguchi T."/>
            <person name="Janes D.E."/>
            <person name="Khan S.Y."/>
            <person name="Kohno S."/>
            <person name="de Koning A.J."/>
            <person name="Lance S.L."/>
            <person name="McCarthy F.M."/>
            <person name="McCormack J.E."/>
            <person name="Merchant M.E."/>
            <person name="Peterson D.G."/>
            <person name="Pollock D.D."/>
            <person name="Pourmand N."/>
            <person name="Raney B.J."/>
            <person name="Roessler K.A."/>
            <person name="Sanford J.R."/>
            <person name="Sawyer R.H."/>
            <person name="Schmidt C.J."/>
            <person name="Triplett E.W."/>
            <person name="Tuberville T.D."/>
            <person name="Venegas-Anaya M."/>
            <person name="Howard J.T."/>
            <person name="Jarvis E.D."/>
            <person name="Guillette L.J.Jr."/>
            <person name="Glenn T.C."/>
            <person name="Green R.E."/>
            <person name="Ray D.A."/>
        </authorList>
    </citation>
    <scope>NUCLEOTIDE SEQUENCE [LARGE SCALE GENOMIC DNA]</scope>
    <source>
        <strain evidence="2">KSC_2009_1</strain>
    </source>
</reference>
<name>A0A151MCK7_ALLMI</name>
<evidence type="ECO:0000256" key="1">
    <source>
        <dbReference type="SAM" id="MobiDB-lite"/>
    </source>
</evidence>
<dbReference type="AlphaFoldDB" id="A0A151MCK7"/>
<feature type="region of interest" description="Disordered" evidence="1">
    <location>
        <begin position="215"/>
        <end position="234"/>
    </location>
</feature>
<feature type="compositionally biased region" description="Basic residues" evidence="1">
    <location>
        <begin position="45"/>
        <end position="54"/>
    </location>
</feature>
<gene>
    <name evidence="2" type="ORF">Y1Q_0000732</name>
</gene>
<dbReference type="Proteomes" id="UP000050525">
    <property type="component" value="Unassembled WGS sequence"/>
</dbReference>
<feature type="compositionally biased region" description="Polar residues" evidence="1">
    <location>
        <begin position="217"/>
        <end position="234"/>
    </location>
</feature>
<accession>A0A151MCK7</accession>
<sequence length="234" mass="25911">MRGPKYLLRWLSLKFFSTGCNLRMKLHATMNMKADISCSKVEKVRQRKQPRHSPKAPASFSAQNEPVPEMNQCCVVKNTVVCLLCCKYIHSSGLNQRGTKYRCGLGLGKASREGTEQIQEDLTKQRKLESDSACEISKKSNVRKSSLKASDLSCGTKLMGVGKVTETQGRGTFHSHLPHMRLLGKQAEWTFLTADQNHQTDFIIEAEVTAATHGALSPSNRTSQHSPTSMAPSS</sequence>
<comment type="caution">
    <text evidence="2">The sequence shown here is derived from an EMBL/GenBank/DDBJ whole genome shotgun (WGS) entry which is preliminary data.</text>
</comment>
<evidence type="ECO:0000313" key="2">
    <source>
        <dbReference type="EMBL" id="KYO22130.1"/>
    </source>
</evidence>
<proteinExistence type="predicted"/>
<organism evidence="2 3">
    <name type="scientific">Alligator mississippiensis</name>
    <name type="common">American alligator</name>
    <dbReference type="NCBI Taxonomy" id="8496"/>
    <lineage>
        <taxon>Eukaryota</taxon>
        <taxon>Metazoa</taxon>
        <taxon>Chordata</taxon>
        <taxon>Craniata</taxon>
        <taxon>Vertebrata</taxon>
        <taxon>Euteleostomi</taxon>
        <taxon>Archelosauria</taxon>
        <taxon>Archosauria</taxon>
        <taxon>Crocodylia</taxon>
        <taxon>Alligatoridae</taxon>
        <taxon>Alligatorinae</taxon>
        <taxon>Alligator</taxon>
    </lineage>
</organism>